<keyword evidence="7" id="KW-0503">Monooxygenase</keyword>
<dbReference type="Pfam" id="PF01494">
    <property type="entry name" value="FAD_binding_3"/>
    <property type="match status" value="2"/>
</dbReference>
<evidence type="ECO:0000313" key="8">
    <source>
        <dbReference type="Proteomes" id="UP000654918"/>
    </source>
</evidence>
<feature type="domain" description="FAD-binding" evidence="6">
    <location>
        <begin position="10"/>
        <end position="181"/>
    </location>
</feature>
<evidence type="ECO:0000313" key="7">
    <source>
        <dbReference type="EMBL" id="KAF6810458.1"/>
    </source>
</evidence>
<gene>
    <name evidence="7" type="ORF">CPLU01_15296</name>
</gene>
<evidence type="ECO:0000256" key="4">
    <source>
        <dbReference type="ARBA" id="ARBA00022827"/>
    </source>
</evidence>
<dbReference type="InterPro" id="IPR051104">
    <property type="entry name" value="FAD_monoxygenase"/>
</dbReference>
<dbReference type="Gene3D" id="3.50.50.60">
    <property type="entry name" value="FAD/NAD(P)-binding domain"/>
    <property type="match status" value="1"/>
</dbReference>
<dbReference type="SUPFAM" id="SSF54373">
    <property type="entry name" value="FAD-linked reductases, C-terminal domain"/>
    <property type="match status" value="1"/>
</dbReference>
<proteinExistence type="inferred from homology"/>
<organism evidence="7 8">
    <name type="scientific">Colletotrichum plurivorum</name>
    <dbReference type="NCBI Taxonomy" id="2175906"/>
    <lineage>
        <taxon>Eukaryota</taxon>
        <taxon>Fungi</taxon>
        <taxon>Dikarya</taxon>
        <taxon>Ascomycota</taxon>
        <taxon>Pezizomycotina</taxon>
        <taxon>Sordariomycetes</taxon>
        <taxon>Hypocreomycetidae</taxon>
        <taxon>Glomerellales</taxon>
        <taxon>Glomerellaceae</taxon>
        <taxon>Colletotrichum</taxon>
        <taxon>Colletotrichum orchidearum species complex</taxon>
    </lineage>
</organism>
<feature type="domain" description="FAD-binding" evidence="6">
    <location>
        <begin position="284"/>
        <end position="345"/>
    </location>
</feature>
<evidence type="ECO:0000256" key="3">
    <source>
        <dbReference type="ARBA" id="ARBA00022630"/>
    </source>
</evidence>
<dbReference type="GO" id="GO:0004497">
    <property type="term" value="F:monooxygenase activity"/>
    <property type="evidence" value="ECO:0007669"/>
    <property type="project" value="UniProtKB-KW"/>
</dbReference>
<dbReference type="AlphaFoldDB" id="A0A8H6JD05"/>
<keyword evidence="8" id="KW-1185">Reference proteome</keyword>
<evidence type="ECO:0000256" key="5">
    <source>
        <dbReference type="ARBA" id="ARBA00023002"/>
    </source>
</evidence>
<dbReference type="EMBL" id="WIGO01000496">
    <property type="protein sequence ID" value="KAF6810458.1"/>
    <property type="molecule type" value="Genomic_DNA"/>
</dbReference>
<comment type="cofactor">
    <cofactor evidence="1">
        <name>FAD</name>
        <dbReference type="ChEBI" id="CHEBI:57692"/>
    </cofactor>
</comment>
<keyword evidence="5" id="KW-0560">Oxidoreductase</keyword>
<comment type="caution">
    <text evidence="7">The sequence shown here is derived from an EMBL/GenBank/DDBJ whole genome shotgun (WGS) entry which is preliminary data.</text>
</comment>
<evidence type="ECO:0000256" key="2">
    <source>
        <dbReference type="ARBA" id="ARBA00007992"/>
    </source>
</evidence>
<dbReference type="SUPFAM" id="SSF51905">
    <property type="entry name" value="FAD/NAD(P)-binding domain"/>
    <property type="match status" value="1"/>
</dbReference>
<dbReference type="InterPro" id="IPR002938">
    <property type="entry name" value="FAD-bd"/>
</dbReference>
<keyword evidence="3" id="KW-0285">Flavoprotein</keyword>
<dbReference type="Proteomes" id="UP000654918">
    <property type="component" value="Unassembled WGS sequence"/>
</dbReference>
<sequence>MTNNGPESFNVAVVGGGIVGLHVALGFLKRNIPTTVFERTTQFREIGAGLGFPKVAVECMRALDPRIADAFDRIAASSTGSLRWADGYTKEDIRLRSRPHDYEVTAGGPDSFPGCHRAQLLDGLVALAPPEALKLNKELDDIEDRGPADEKLLLRFRDGTTAEADVVIGCDGIKSRVRRVVVGDAPAAHPHYSHQVSYRALLDMGQAVAAVGDIVRDQLMYMGPGAHINTYPVAGHTMVNVVAFVHDLDERGGVVGGGVSVAKGDVFETFAGWGPVVRALVALLPDRVDSWAIYDTHDHPLSTYAHGRIALAGDAAHGASPHHGAGASMGVEDALCLATALAEAAGSLRDAPAASRHEAIAAAIRAYDAVRRERTQWLVRSSRAVVDMFQQSGAEGGRDGFQTELSERSHRIWDFDWQGMVRQTVDAFYKEQ</sequence>
<dbReference type="GO" id="GO:0071949">
    <property type="term" value="F:FAD binding"/>
    <property type="evidence" value="ECO:0007669"/>
    <property type="project" value="InterPro"/>
</dbReference>
<dbReference type="PRINTS" id="PR00420">
    <property type="entry name" value="RNGMNOXGNASE"/>
</dbReference>
<keyword evidence="4" id="KW-0274">FAD</keyword>
<reference evidence="7" key="1">
    <citation type="journal article" date="2020" name="Phytopathology">
        <title>Genome Sequence Resources of Colletotrichum truncatum, C. plurivorum, C. musicola, and C. sojae: Four Species Pathogenic to Soybean (Glycine max).</title>
        <authorList>
            <person name="Rogerio F."/>
            <person name="Boufleur T.R."/>
            <person name="Ciampi-Guillardi M."/>
            <person name="Sukno S.A."/>
            <person name="Thon M.R."/>
            <person name="Massola Junior N.S."/>
            <person name="Baroncelli R."/>
        </authorList>
    </citation>
    <scope>NUCLEOTIDE SEQUENCE</scope>
    <source>
        <strain evidence="7">LFN00145</strain>
    </source>
</reference>
<evidence type="ECO:0000259" key="6">
    <source>
        <dbReference type="Pfam" id="PF01494"/>
    </source>
</evidence>
<dbReference type="PANTHER" id="PTHR46720:SF3">
    <property type="entry name" value="FAD-BINDING DOMAIN-CONTAINING PROTEIN-RELATED"/>
    <property type="match status" value="1"/>
</dbReference>
<accession>A0A8H6JD05</accession>
<comment type="similarity">
    <text evidence="2">Belongs to the paxM FAD-dependent monooxygenase family.</text>
</comment>
<dbReference type="PANTHER" id="PTHR46720">
    <property type="entry name" value="HYDROXYLASE, PUTATIVE (AFU_ORTHOLOGUE AFUA_3G01460)-RELATED"/>
    <property type="match status" value="1"/>
</dbReference>
<evidence type="ECO:0000256" key="1">
    <source>
        <dbReference type="ARBA" id="ARBA00001974"/>
    </source>
</evidence>
<dbReference type="InterPro" id="IPR036188">
    <property type="entry name" value="FAD/NAD-bd_sf"/>
</dbReference>
<dbReference type="GO" id="GO:0044550">
    <property type="term" value="P:secondary metabolite biosynthetic process"/>
    <property type="evidence" value="ECO:0007669"/>
    <property type="project" value="TreeGrafter"/>
</dbReference>
<protein>
    <submittedName>
        <fullName evidence="7">Salicylate 1-monooxygenase SalA</fullName>
    </submittedName>
</protein>
<name>A0A8H6JD05_9PEZI</name>